<keyword evidence="11" id="KW-1185">Reference proteome</keyword>
<gene>
    <name evidence="7" type="primary">mtlD</name>
    <name evidence="10" type="ORF">D2962_00675</name>
</gene>
<dbReference type="InterPro" id="IPR023028">
    <property type="entry name" value="Mannitol_1_phos_5_DH"/>
</dbReference>
<dbReference type="EC" id="1.1.1.17" evidence="2 7"/>
<dbReference type="NCBIfam" id="NF002649">
    <property type="entry name" value="PRK02318.2-1"/>
    <property type="match status" value="1"/>
</dbReference>
<organism evidence="10 11">
    <name type="scientific">Biomaibacter acetigenes</name>
    <dbReference type="NCBI Taxonomy" id="2316383"/>
    <lineage>
        <taxon>Bacteria</taxon>
        <taxon>Bacillati</taxon>
        <taxon>Bacillota</taxon>
        <taxon>Clostridia</taxon>
        <taxon>Thermosediminibacterales</taxon>
        <taxon>Tepidanaerobacteraceae</taxon>
        <taxon>Biomaibacter</taxon>
    </lineage>
</organism>
<dbReference type="RefSeq" id="WP_122013804.1">
    <property type="nucleotide sequence ID" value="NZ_CP033169.1"/>
</dbReference>
<keyword evidence="5 7" id="KW-0520">NAD</keyword>
<evidence type="ECO:0000259" key="9">
    <source>
        <dbReference type="Pfam" id="PF08125"/>
    </source>
</evidence>
<dbReference type="NCBIfam" id="NF002647">
    <property type="entry name" value="PRK02318.1-3"/>
    <property type="match status" value="1"/>
</dbReference>
<dbReference type="KEGG" id="bacg:D2962_00675"/>
<sequence>MKKAVHFGAGNIGRGFIGLLLSKAGYEVTYVDKVSEIIDAINDKKSYTVMIAGEKEEKIMVENIMGILSSDEQSVSKAIMEANIITTAVGPEVLNKISLQIAAGLKMRLMKKTVEPLNIIACENKVGASEFLKHEVFKFLTPAEIAAIEPSVGFPNAGVDRIVPPQKNDDILSVMVEPYFEWVVDKKAFKGAIPEIPGMRAVEDLQAYVERKIFTLNTGHAVAAYLGYLKGYKTIQESLKDSKIFDTVKGAMEESGKYLTQRFGFSVEKHEYYIQKTLFRFQNPALNDEVVRVGRKPLRKLGPEDRLVFPAVKALELGENPVNLASGIAAALEFDYKGDEEACIIQHMIKTVGIDETLYKICGISPEHPLNKMVKYALVKTI</sequence>
<dbReference type="PRINTS" id="PR00084">
    <property type="entry name" value="MTLDHDRGNASE"/>
</dbReference>
<dbReference type="GO" id="GO:0008926">
    <property type="term" value="F:mannitol-1-phosphate 5-dehydrogenase activity"/>
    <property type="evidence" value="ECO:0007669"/>
    <property type="project" value="UniProtKB-UniRule"/>
</dbReference>
<dbReference type="GO" id="GO:0019592">
    <property type="term" value="P:mannitol catabolic process"/>
    <property type="evidence" value="ECO:0007669"/>
    <property type="project" value="TreeGrafter"/>
</dbReference>
<dbReference type="HAMAP" id="MF_00196">
    <property type="entry name" value="Mannitol_dehydrog"/>
    <property type="match status" value="1"/>
</dbReference>
<dbReference type="PROSITE" id="PS00974">
    <property type="entry name" value="MANNITOL_DHGENASE"/>
    <property type="match status" value="1"/>
</dbReference>
<dbReference type="InterPro" id="IPR013118">
    <property type="entry name" value="Mannitol_DH_C"/>
</dbReference>
<reference evidence="10 11" key="1">
    <citation type="submission" date="2018-10" db="EMBL/GenBank/DDBJ databases">
        <authorList>
            <person name="Zhang X."/>
        </authorList>
    </citation>
    <scope>NUCLEOTIDE SEQUENCE [LARGE SCALE GENOMIC DNA]</scope>
    <source>
        <strain evidence="10 11">SK-G1</strain>
    </source>
</reference>
<name>A0A3G2R1G8_9FIRM</name>
<feature type="binding site" evidence="7">
    <location>
        <begin position="4"/>
        <end position="15"/>
    </location>
    <ligand>
        <name>NAD(+)</name>
        <dbReference type="ChEBI" id="CHEBI:57540"/>
    </ligand>
</feature>
<dbReference type="NCBIfam" id="NF002652">
    <property type="entry name" value="PRK02318.2-5"/>
    <property type="match status" value="1"/>
</dbReference>
<dbReference type="InterPro" id="IPR008927">
    <property type="entry name" value="6-PGluconate_DH-like_C_sf"/>
</dbReference>
<dbReference type="EMBL" id="CP033169">
    <property type="protein sequence ID" value="AYO29314.1"/>
    <property type="molecule type" value="Genomic_DNA"/>
</dbReference>
<dbReference type="InterPro" id="IPR023027">
    <property type="entry name" value="Mannitol_DH_CS"/>
</dbReference>
<proteinExistence type="inferred from homology"/>
<dbReference type="SUPFAM" id="SSF48179">
    <property type="entry name" value="6-phosphogluconate dehydrogenase C-terminal domain-like"/>
    <property type="match status" value="1"/>
</dbReference>
<dbReference type="PANTHER" id="PTHR30524">
    <property type="entry name" value="MANNITOL-1-PHOSPHATE 5-DEHYDROGENASE"/>
    <property type="match status" value="1"/>
</dbReference>
<feature type="domain" description="Mannitol dehydrogenase C-terminal" evidence="9">
    <location>
        <begin position="204"/>
        <end position="345"/>
    </location>
</feature>
<feature type="domain" description="Mannitol dehydrogenase N-terminal" evidence="8">
    <location>
        <begin position="3"/>
        <end position="197"/>
    </location>
</feature>
<dbReference type="Proteomes" id="UP000280960">
    <property type="component" value="Chromosome"/>
</dbReference>
<dbReference type="NCBIfam" id="NF002650">
    <property type="entry name" value="PRK02318.2-2"/>
    <property type="match status" value="1"/>
</dbReference>
<evidence type="ECO:0000256" key="1">
    <source>
        <dbReference type="ARBA" id="ARBA00006541"/>
    </source>
</evidence>
<dbReference type="InterPro" id="IPR013131">
    <property type="entry name" value="Mannitol_DH_N"/>
</dbReference>
<accession>A0A3G2R1G8</accession>
<keyword evidence="4 7" id="KW-0560">Oxidoreductase</keyword>
<dbReference type="GO" id="GO:0005829">
    <property type="term" value="C:cytosol"/>
    <property type="evidence" value="ECO:0007669"/>
    <property type="project" value="TreeGrafter"/>
</dbReference>
<evidence type="ECO:0000256" key="4">
    <source>
        <dbReference type="ARBA" id="ARBA00023002"/>
    </source>
</evidence>
<dbReference type="AlphaFoldDB" id="A0A3G2R1G8"/>
<dbReference type="Gene3D" id="1.10.1040.10">
    <property type="entry name" value="N-(1-d-carboxylethyl)-l-norvaline Dehydrogenase, domain 2"/>
    <property type="match status" value="1"/>
</dbReference>
<evidence type="ECO:0000313" key="10">
    <source>
        <dbReference type="EMBL" id="AYO29314.1"/>
    </source>
</evidence>
<dbReference type="SUPFAM" id="SSF51735">
    <property type="entry name" value="NAD(P)-binding Rossmann-fold domains"/>
    <property type="match status" value="1"/>
</dbReference>
<dbReference type="InterPro" id="IPR000669">
    <property type="entry name" value="Mannitol_DH"/>
</dbReference>
<comment type="similarity">
    <text evidence="1 7">Belongs to the mannitol dehydrogenase family.</text>
</comment>
<evidence type="ECO:0000256" key="3">
    <source>
        <dbReference type="ARBA" id="ARBA00016219"/>
    </source>
</evidence>
<dbReference type="InterPro" id="IPR013328">
    <property type="entry name" value="6PGD_dom2"/>
</dbReference>
<evidence type="ECO:0000256" key="7">
    <source>
        <dbReference type="HAMAP-Rule" id="MF_00196"/>
    </source>
</evidence>
<dbReference type="Pfam" id="PF08125">
    <property type="entry name" value="Mannitol_dh_C"/>
    <property type="match status" value="1"/>
</dbReference>
<dbReference type="Gene3D" id="3.40.50.720">
    <property type="entry name" value="NAD(P)-binding Rossmann-like Domain"/>
    <property type="match status" value="1"/>
</dbReference>
<evidence type="ECO:0000256" key="5">
    <source>
        <dbReference type="ARBA" id="ARBA00023027"/>
    </source>
</evidence>
<dbReference type="Pfam" id="PF01232">
    <property type="entry name" value="Mannitol_dh"/>
    <property type="match status" value="1"/>
</dbReference>
<dbReference type="NCBIfam" id="NF002646">
    <property type="entry name" value="PRK02318.1-2"/>
    <property type="match status" value="1"/>
</dbReference>
<evidence type="ECO:0000259" key="8">
    <source>
        <dbReference type="Pfam" id="PF01232"/>
    </source>
</evidence>
<comment type="catalytic activity">
    <reaction evidence="6 7">
        <text>D-mannitol 1-phosphate + NAD(+) = beta-D-fructose 6-phosphate + NADH + H(+)</text>
        <dbReference type="Rhea" id="RHEA:19661"/>
        <dbReference type="ChEBI" id="CHEBI:15378"/>
        <dbReference type="ChEBI" id="CHEBI:57540"/>
        <dbReference type="ChEBI" id="CHEBI:57634"/>
        <dbReference type="ChEBI" id="CHEBI:57945"/>
        <dbReference type="ChEBI" id="CHEBI:61381"/>
        <dbReference type="EC" id="1.1.1.17"/>
    </reaction>
</comment>
<dbReference type="PANTHER" id="PTHR30524:SF0">
    <property type="entry name" value="ALTRONATE OXIDOREDUCTASE-RELATED"/>
    <property type="match status" value="1"/>
</dbReference>
<protein>
    <recommendedName>
        <fullName evidence="3 7">Mannitol-1-phosphate 5-dehydrogenase</fullName>
        <ecNumber evidence="2 7">1.1.1.17</ecNumber>
    </recommendedName>
</protein>
<evidence type="ECO:0000256" key="2">
    <source>
        <dbReference type="ARBA" id="ARBA00012939"/>
    </source>
</evidence>
<evidence type="ECO:0000256" key="6">
    <source>
        <dbReference type="ARBA" id="ARBA00048615"/>
    </source>
</evidence>
<dbReference type="InterPro" id="IPR036291">
    <property type="entry name" value="NAD(P)-bd_dom_sf"/>
</dbReference>
<evidence type="ECO:0000313" key="11">
    <source>
        <dbReference type="Proteomes" id="UP000280960"/>
    </source>
</evidence>